<dbReference type="Gene3D" id="1.25.40.10">
    <property type="entry name" value="Tetratricopeptide repeat domain"/>
    <property type="match status" value="2"/>
</dbReference>
<comment type="similarity">
    <text evidence="1">Belongs to the putative lipase ROG1 family.</text>
</comment>
<dbReference type="OrthoDB" id="1658288at2759"/>
<dbReference type="Pfam" id="PF13424">
    <property type="entry name" value="TPR_12"/>
    <property type="match status" value="1"/>
</dbReference>
<dbReference type="InterPro" id="IPR029058">
    <property type="entry name" value="AB_hydrolase_fold"/>
</dbReference>
<dbReference type="InterPro" id="IPR019734">
    <property type="entry name" value="TPR_rpt"/>
</dbReference>
<dbReference type="RefSeq" id="XP_037159950.1">
    <property type="nucleotide sequence ID" value="XM_037313155.1"/>
</dbReference>
<dbReference type="PANTHER" id="PTHR48182:SF3">
    <property type="entry name" value="DUF676 DOMAIN-CONTAINING PROTEIN"/>
    <property type="match status" value="1"/>
</dbReference>
<dbReference type="InterPro" id="IPR027417">
    <property type="entry name" value="P-loop_NTPase"/>
</dbReference>
<evidence type="ECO:0000313" key="4">
    <source>
        <dbReference type="Proteomes" id="UP000578531"/>
    </source>
</evidence>
<proteinExistence type="inferred from homology"/>
<dbReference type="PANTHER" id="PTHR48182">
    <property type="entry name" value="PROTEIN SERAC1"/>
    <property type="match status" value="1"/>
</dbReference>
<reference evidence="3 4" key="1">
    <citation type="journal article" date="2020" name="Genomics">
        <title>Complete, high-quality genomes from long-read metagenomic sequencing of two wolf lichen thalli reveals enigmatic genome architecture.</title>
        <authorList>
            <person name="McKenzie S.K."/>
            <person name="Walston R.F."/>
            <person name="Allen J.L."/>
        </authorList>
    </citation>
    <scope>NUCLEOTIDE SEQUENCE [LARGE SCALE GENOMIC DNA]</scope>
    <source>
        <strain evidence="3">WasteWater2</strain>
    </source>
</reference>
<dbReference type="InterPro" id="IPR052374">
    <property type="entry name" value="SERAC1"/>
</dbReference>
<dbReference type="Proteomes" id="UP000578531">
    <property type="component" value="Unassembled WGS sequence"/>
</dbReference>
<sequence>MGLEILYPKPGSAQPDSFVVDIIAVHGLNGDATNTWKHPKNNHFWLQDSLPLDVKGARILSYGYNADVAFGNTTVNVWDHAKSLLGSLIDERETDDVSKRPIIFIAHSLGGIIVKQALVWAHREPQYQAIKDHTLGIVFFGTPHRGSDKANYGRILANVATGVMHKPKSRLIDALQSNSETLMKLTSEFKFEAPNMEIITFYETRPMGIFSRLIVEKQSALLELSHEDTQPVDANHRDMCKFDTRNDETYKKLVKRVNRMLKGKDKSLPASDCSTPKLRNKHFELPFDVSPYFTGGSDVCGELREGCLPLEDPPAQNMQQRFVLYGLGGSGKTQMALKFANDYRERFWGVFFIDTSSVDIARQAFSKMARVCKVGEGMEDFRRCLTNSLEPWLLILDNADDPSLNISQFFPVGNRGTIIVTSRNPDCRCHATVGSRELREMESDEAITLLLRSGDLLSENEDLRSIALPIVQTLGYLALAVSHAGASIRQRICSLEDYLDNYARRRKKLLSSRPVQADSDYEYTVYTTWEISVDSIKELSNNATDSTAANALEFLTLFGFCHFDDITEDMFRSAWNEFGRTEGYTWWASNLPGMVRDRRLLEWDSIRFNESMRLLSSYSLIYVSGPNNRISLHPLVHSWIRDSLNEEVHFRWWNITVSTLALAADVSSPLAQMQLSVHLRHCIDIGQVDDLFVEDDVLLDRVQILSLIISVYEFCPGKDTLTLSERALEYSRKFLGDECYSTCLLSLRLSQIFLYLREYQKASDLLQSTLDVSIRILGPATDLTLGIMRELAWAYTELGRKQEALELAEKKLAICEKSLEGRDVHTLLALCDVAMVYSELGRYREAVDLLENAIAKRAEMANEDITTMLQLELLLAITYDRSGRHEAALEMFQNNLKEQFILLGDDHPYTLHTMAYIGVQYGTIGQPEEGIPLMIKALEVGQGRMPDDWLETQKEALKWLQYKSAQLQSESANTSTAVPEMLVEPQELPHREGEEISSRKGWRLWPKTRRRIGESSS</sequence>
<organism evidence="3 4">
    <name type="scientific">Letharia columbiana</name>
    <dbReference type="NCBI Taxonomy" id="112416"/>
    <lineage>
        <taxon>Eukaryota</taxon>
        <taxon>Fungi</taxon>
        <taxon>Dikarya</taxon>
        <taxon>Ascomycota</taxon>
        <taxon>Pezizomycotina</taxon>
        <taxon>Lecanoromycetes</taxon>
        <taxon>OSLEUM clade</taxon>
        <taxon>Lecanoromycetidae</taxon>
        <taxon>Lecanorales</taxon>
        <taxon>Lecanorineae</taxon>
        <taxon>Parmeliaceae</taxon>
        <taxon>Letharia</taxon>
    </lineage>
</organism>
<evidence type="ECO:0000259" key="2">
    <source>
        <dbReference type="Pfam" id="PF05057"/>
    </source>
</evidence>
<protein>
    <recommendedName>
        <fullName evidence="2">DUF676 domain-containing protein</fullName>
    </recommendedName>
</protein>
<dbReference type="SMART" id="SM00028">
    <property type="entry name" value="TPR"/>
    <property type="match status" value="2"/>
</dbReference>
<dbReference type="Gene3D" id="3.40.50.1820">
    <property type="entry name" value="alpha/beta hydrolase"/>
    <property type="match status" value="1"/>
</dbReference>
<gene>
    <name evidence="3" type="ORF">HO173_011274</name>
</gene>
<feature type="domain" description="DUF676" evidence="2">
    <location>
        <begin position="22"/>
        <end position="184"/>
    </location>
</feature>
<dbReference type="InterPro" id="IPR007751">
    <property type="entry name" value="DUF676_lipase-like"/>
</dbReference>
<dbReference type="Pfam" id="PF13374">
    <property type="entry name" value="TPR_10"/>
    <property type="match status" value="1"/>
</dbReference>
<dbReference type="AlphaFoldDB" id="A0A8H6FJR5"/>
<evidence type="ECO:0000256" key="1">
    <source>
        <dbReference type="ARBA" id="ARBA00007920"/>
    </source>
</evidence>
<keyword evidence="4" id="KW-1185">Reference proteome</keyword>
<evidence type="ECO:0000313" key="3">
    <source>
        <dbReference type="EMBL" id="KAF6229758.1"/>
    </source>
</evidence>
<dbReference type="Pfam" id="PF05057">
    <property type="entry name" value="DUF676"/>
    <property type="match status" value="1"/>
</dbReference>
<dbReference type="SUPFAM" id="SSF48452">
    <property type="entry name" value="TPR-like"/>
    <property type="match status" value="2"/>
</dbReference>
<dbReference type="GO" id="GO:0043531">
    <property type="term" value="F:ADP binding"/>
    <property type="evidence" value="ECO:0007669"/>
    <property type="project" value="InterPro"/>
</dbReference>
<dbReference type="SUPFAM" id="SSF52540">
    <property type="entry name" value="P-loop containing nucleoside triphosphate hydrolases"/>
    <property type="match status" value="1"/>
</dbReference>
<dbReference type="InterPro" id="IPR011990">
    <property type="entry name" value="TPR-like_helical_dom_sf"/>
</dbReference>
<name>A0A8H6FJR5_9LECA</name>
<dbReference type="SUPFAM" id="SSF53474">
    <property type="entry name" value="alpha/beta-Hydrolases"/>
    <property type="match status" value="1"/>
</dbReference>
<accession>A0A8H6FJR5</accession>
<dbReference type="Gene3D" id="3.40.50.300">
    <property type="entry name" value="P-loop containing nucleotide triphosphate hydrolases"/>
    <property type="match status" value="1"/>
</dbReference>
<dbReference type="EMBL" id="JACCJC010000069">
    <property type="protein sequence ID" value="KAF6229758.1"/>
    <property type="molecule type" value="Genomic_DNA"/>
</dbReference>
<comment type="caution">
    <text evidence="3">The sequence shown here is derived from an EMBL/GenBank/DDBJ whole genome shotgun (WGS) entry which is preliminary data.</text>
</comment>
<dbReference type="GeneID" id="59292917"/>